<evidence type="ECO:0000313" key="2">
    <source>
        <dbReference type="EMBL" id="JAC27391.1"/>
    </source>
</evidence>
<reference evidence="2" key="1">
    <citation type="submission" date="2014-03" db="EMBL/GenBank/DDBJ databases">
        <title>The sialotranscriptome of Amblyomma triste, Amblyomma parvum and Amblyomma cajennense ticks, uncovered by 454-based RNA-seq.</title>
        <authorList>
            <person name="Garcia G.R."/>
            <person name="Gardinassi L.G."/>
            <person name="Ribeiro J.M."/>
            <person name="Anatriello E."/>
            <person name="Ferreira B.R."/>
            <person name="Moreira H.N."/>
            <person name="Mafra C."/>
            <person name="Olegario M.M."/>
            <person name="Szabo P.J."/>
            <person name="Miranda-Santos I.K."/>
            <person name="Maruyama S.R."/>
        </authorList>
    </citation>
    <scope>NUCLEOTIDE SEQUENCE</scope>
    <source>
        <strain evidence="2">Mato Grasso do Sul</strain>
        <tissue evidence="2">Salivary glands</tissue>
    </source>
</reference>
<dbReference type="EMBL" id="GBBM01008027">
    <property type="protein sequence ID" value="JAC27391.1"/>
    <property type="molecule type" value="mRNA"/>
</dbReference>
<feature type="chain" id="PRO_5012475091" evidence="1">
    <location>
        <begin position="16"/>
        <end position="76"/>
    </location>
</feature>
<evidence type="ECO:0000256" key="1">
    <source>
        <dbReference type="SAM" id="SignalP"/>
    </source>
</evidence>
<name>A0A023FZR6_AMBTT</name>
<dbReference type="AlphaFoldDB" id="A0A023FZR6"/>
<protein>
    <submittedName>
        <fullName evidence="2">Putative secreted protein</fullName>
    </submittedName>
</protein>
<keyword evidence="1" id="KW-0732">Signal</keyword>
<organism evidence="2">
    <name type="scientific">Amblyomma triste</name>
    <name type="common">Neotropical tick</name>
    <dbReference type="NCBI Taxonomy" id="251400"/>
    <lineage>
        <taxon>Eukaryota</taxon>
        <taxon>Metazoa</taxon>
        <taxon>Ecdysozoa</taxon>
        <taxon>Arthropoda</taxon>
        <taxon>Chelicerata</taxon>
        <taxon>Arachnida</taxon>
        <taxon>Acari</taxon>
        <taxon>Parasitiformes</taxon>
        <taxon>Ixodida</taxon>
        <taxon>Ixodoidea</taxon>
        <taxon>Ixodidae</taxon>
        <taxon>Amblyomminae</taxon>
        <taxon>Amblyomma</taxon>
    </lineage>
</organism>
<feature type="signal peptide" evidence="1">
    <location>
        <begin position="1"/>
        <end position="15"/>
    </location>
</feature>
<sequence length="76" mass="8717">MVAAILIILLSLITARFRMYGRCSSYVLAALQIQISLHNFHVNNANLKSVSEMLCEWAGKLSCEGLRRNYLCYKRH</sequence>
<proteinExistence type="evidence at transcript level"/>
<accession>A0A023FZR6</accession>